<reference evidence="10" key="2">
    <citation type="journal article" date="2021" name="PeerJ">
        <title>Extensive microbial diversity within the chicken gut microbiome revealed by metagenomics and culture.</title>
        <authorList>
            <person name="Gilroy R."/>
            <person name="Ravi A."/>
            <person name="Getino M."/>
            <person name="Pursley I."/>
            <person name="Horton D.L."/>
            <person name="Alikhan N.F."/>
            <person name="Baker D."/>
            <person name="Gharbi K."/>
            <person name="Hall N."/>
            <person name="Watson M."/>
            <person name="Adriaenssens E.M."/>
            <person name="Foster-Nyarko E."/>
            <person name="Jarju S."/>
            <person name="Secka A."/>
            <person name="Antonio M."/>
            <person name="Oren A."/>
            <person name="Chaudhuri R.R."/>
            <person name="La Ragione R."/>
            <person name="Hildebrand F."/>
            <person name="Pallen M.J."/>
        </authorList>
    </citation>
    <scope>NUCLEOTIDE SEQUENCE</scope>
    <source>
        <strain evidence="10">ChiSjej4B22-9803</strain>
    </source>
</reference>
<dbReference type="SUPFAM" id="SSF52374">
    <property type="entry name" value="Nucleotidylyl transferase"/>
    <property type="match status" value="1"/>
</dbReference>
<dbReference type="PANTHER" id="PTHR43311">
    <property type="entry name" value="GLUTAMATE--TRNA LIGASE"/>
    <property type="match status" value="1"/>
</dbReference>
<dbReference type="HAMAP" id="MF_00022">
    <property type="entry name" value="Glu_tRNA_synth_type1"/>
    <property type="match status" value="1"/>
</dbReference>
<dbReference type="GO" id="GO:0004818">
    <property type="term" value="F:glutamate-tRNA ligase activity"/>
    <property type="evidence" value="ECO:0007669"/>
    <property type="project" value="UniProtKB-UniRule"/>
</dbReference>
<keyword evidence="7" id="KW-0479">Metal-binding</keyword>
<dbReference type="Gene3D" id="3.40.50.620">
    <property type="entry name" value="HUPs"/>
    <property type="match status" value="1"/>
</dbReference>
<dbReference type="AlphaFoldDB" id="A0A9D1LUQ7"/>
<dbReference type="InterPro" id="IPR020751">
    <property type="entry name" value="aa-tRNA-synth_I_codon-bd_sub2"/>
</dbReference>
<dbReference type="PANTHER" id="PTHR43311:SF2">
    <property type="entry name" value="GLUTAMATE--TRNA LIGASE, MITOCHONDRIAL-RELATED"/>
    <property type="match status" value="1"/>
</dbReference>
<evidence type="ECO:0000259" key="8">
    <source>
        <dbReference type="Pfam" id="PF00749"/>
    </source>
</evidence>
<name>A0A9D1LUQ7_9FIRM</name>
<feature type="domain" description="Glutamyl/glutaminyl-tRNA synthetase class Ib catalytic" evidence="8">
    <location>
        <begin position="35"/>
        <end position="365"/>
    </location>
</feature>
<evidence type="ECO:0000256" key="4">
    <source>
        <dbReference type="ARBA" id="ARBA00022840"/>
    </source>
</evidence>
<dbReference type="GO" id="GO:0008270">
    <property type="term" value="F:zinc ion binding"/>
    <property type="evidence" value="ECO:0007669"/>
    <property type="project" value="UniProtKB-UniRule"/>
</dbReference>
<dbReference type="InterPro" id="IPR014729">
    <property type="entry name" value="Rossmann-like_a/b/a_fold"/>
</dbReference>
<protein>
    <recommendedName>
        <fullName evidence="7">Glutamate--tRNA ligase</fullName>
        <ecNumber evidence="7">6.1.1.17</ecNumber>
    </recommendedName>
    <alternativeName>
        <fullName evidence="7">Glutamyl-tRNA synthetase</fullName>
        <shortName evidence="7">GluRS</shortName>
    </alternativeName>
</protein>
<evidence type="ECO:0000256" key="5">
    <source>
        <dbReference type="ARBA" id="ARBA00022917"/>
    </source>
</evidence>
<dbReference type="GO" id="GO:0006424">
    <property type="term" value="P:glutamyl-tRNA aminoacylation"/>
    <property type="evidence" value="ECO:0007669"/>
    <property type="project" value="UniProtKB-UniRule"/>
</dbReference>
<keyword evidence="7" id="KW-0963">Cytoplasm</keyword>
<dbReference type="Pfam" id="PF00749">
    <property type="entry name" value="tRNA-synt_1c"/>
    <property type="match status" value="1"/>
</dbReference>
<evidence type="ECO:0000313" key="11">
    <source>
        <dbReference type="Proteomes" id="UP000824111"/>
    </source>
</evidence>
<reference evidence="10" key="1">
    <citation type="submission" date="2020-10" db="EMBL/GenBank/DDBJ databases">
        <authorList>
            <person name="Gilroy R."/>
        </authorList>
    </citation>
    <scope>NUCLEOTIDE SEQUENCE</scope>
    <source>
        <strain evidence="10">ChiSjej4B22-9803</strain>
    </source>
</reference>
<dbReference type="Pfam" id="PF19269">
    <property type="entry name" value="Anticodon_2"/>
    <property type="match status" value="1"/>
</dbReference>
<dbReference type="InterPro" id="IPR045462">
    <property type="entry name" value="aa-tRNA-synth_I_cd-bd"/>
</dbReference>
<keyword evidence="7" id="KW-0862">Zinc</keyword>
<evidence type="ECO:0000259" key="9">
    <source>
        <dbReference type="Pfam" id="PF19269"/>
    </source>
</evidence>
<keyword evidence="2 7" id="KW-0436">Ligase</keyword>
<dbReference type="InterPro" id="IPR049940">
    <property type="entry name" value="GluQ/Sye"/>
</dbReference>
<dbReference type="Gene3D" id="1.10.10.350">
    <property type="match status" value="1"/>
</dbReference>
<feature type="short sequence motif" description="'HIGH' region" evidence="7">
    <location>
        <begin position="41"/>
        <end position="51"/>
    </location>
</feature>
<proteinExistence type="inferred from homology"/>
<evidence type="ECO:0000256" key="7">
    <source>
        <dbReference type="HAMAP-Rule" id="MF_00022"/>
    </source>
</evidence>
<feature type="binding site" evidence="7">
    <location>
        <position position="298"/>
    </location>
    <ligand>
        <name>ATP</name>
        <dbReference type="ChEBI" id="CHEBI:30616"/>
    </ligand>
</feature>
<keyword evidence="5 7" id="KW-0648">Protein biosynthesis</keyword>
<comment type="subunit">
    <text evidence="7">Monomer.</text>
</comment>
<keyword evidence="4 7" id="KW-0067">ATP-binding</keyword>
<evidence type="ECO:0000256" key="2">
    <source>
        <dbReference type="ARBA" id="ARBA00022598"/>
    </source>
</evidence>
<organism evidence="10 11">
    <name type="scientific">Candidatus Avimonoglobus intestinipullorum</name>
    <dbReference type="NCBI Taxonomy" id="2840699"/>
    <lineage>
        <taxon>Bacteria</taxon>
        <taxon>Bacillati</taxon>
        <taxon>Bacillota</taxon>
        <taxon>Clostridia</taxon>
        <taxon>Eubacteriales</taxon>
        <taxon>Candidatus Avimonoglobus</taxon>
    </lineage>
</organism>
<feature type="binding site" evidence="7">
    <location>
        <position position="144"/>
    </location>
    <ligand>
        <name>Zn(2+)</name>
        <dbReference type="ChEBI" id="CHEBI:29105"/>
    </ligand>
</feature>
<comment type="similarity">
    <text evidence="1 7">Belongs to the class-I aminoacyl-tRNA synthetase family. Glutamate--tRNA ligase type 1 subfamily.</text>
</comment>
<evidence type="ECO:0000256" key="3">
    <source>
        <dbReference type="ARBA" id="ARBA00022741"/>
    </source>
</evidence>
<dbReference type="InterPro" id="IPR004527">
    <property type="entry name" value="Glu-tRNA-ligase_bac/mito"/>
</dbReference>
<dbReference type="GO" id="GO:0000049">
    <property type="term" value="F:tRNA binding"/>
    <property type="evidence" value="ECO:0007669"/>
    <property type="project" value="InterPro"/>
</dbReference>
<dbReference type="NCBIfam" id="TIGR00464">
    <property type="entry name" value="gltX_bact"/>
    <property type="match status" value="1"/>
</dbReference>
<keyword evidence="3 7" id="KW-0547">Nucleotide-binding</keyword>
<dbReference type="EC" id="6.1.1.17" evidence="7"/>
<accession>A0A9D1LUQ7</accession>
<feature type="binding site" evidence="7">
    <location>
        <position position="142"/>
    </location>
    <ligand>
        <name>Zn(2+)</name>
        <dbReference type="ChEBI" id="CHEBI:29105"/>
    </ligand>
</feature>
<dbReference type="GO" id="GO:0005829">
    <property type="term" value="C:cytosol"/>
    <property type="evidence" value="ECO:0007669"/>
    <property type="project" value="TreeGrafter"/>
</dbReference>
<evidence type="ECO:0000256" key="1">
    <source>
        <dbReference type="ARBA" id="ARBA00007894"/>
    </source>
</evidence>
<sequence length="552" mass="62950">MDHQKLAELLFPNITKTPADYEKEYPRRNLSPGAIVTRFAPSPTGFLHIGGLFAAFVAERAAHSTGGVFFLRIEDTDKKREVEHGISGIVKGLKDFGIQIDEGMMTETEEQGAYGPYIQSKRKEIYQAYCKELVKQGLAYPCFCTAEELNAIRERQERDKLTPGYYGEFAACRDLSFAEIEENIKSGVPYVVRLRSPGSEERRISFEDGIKGTIEMPENVQDVVLLKTDGIPTYHFAHAVDDHLMGTTDVIRGDEWISSVPIHIQLFEVLGFQPPRYSHISPIMKEDAETGGKRKLSKRKDPEAAVTYYHEVGFPNGAVLEYLLTIANSNYEEWRMAHPEADMAEFQFSFAHMSKAGALFDMMKLIDISKTYITKLTADEVLENVLAWAGEYNREFYEVLMQNKDYAKAIFAIERGNAKPRKDIAKWEDTVSYTWYFYHRPEQYEFPESLSNGDMIEILEQYKTVYNANDTQEDWFPRVRDMAEALGYAKAPKFYKKDPDAFRGHVGDVSGVIRAAATGRRNTPDLYEILQVLGTDEVMTRFDLAIDALKKE</sequence>
<dbReference type="GO" id="GO:0005524">
    <property type="term" value="F:ATP binding"/>
    <property type="evidence" value="ECO:0007669"/>
    <property type="project" value="UniProtKB-UniRule"/>
</dbReference>
<comment type="subcellular location">
    <subcellularLocation>
        <location evidence="7">Cytoplasm</location>
    </subcellularLocation>
</comment>
<dbReference type="SUPFAM" id="SSF48163">
    <property type="entry name" value="An anticodon-binding domain of class I aminoacyl-tRNA synthetases"/>
    <property type="match status" value="1"/>
</dbReference>
<keyword evidence="6 7" id="KW-0030">Aminoacyl-tRNA synthetase</keyword>
<feature type="short sequence motif" description="'KMSKS' region" evidence="7">
    <location>
        <begin position="295"/>
        <end position="299"/>
    </location>
</feature>
<dbReference type="EMBL" id="DVND01000099">
    <property type="protein sequence ID" value="HIU48448.1"/>
    <property type="molecule type" value="Genomic_DNA"/>
</dbReference>
<gene>
    <name evidence="7" type="primary">gltX</name>
    <name evidence="10" type="ORF">IAB04_03730</name>
</gene>
<dbReference type="InterPro" id="IPR000924">
    <property type="entry name" value="Glu/Gln-tRNA-synth"/>
</dbReference>
<feature type="binding site" evidence="7">
    <location>
        <position position="172"/>
    </location>
    <ligand>
        <name>Zn(2+)</name>
        <dbReference type="ChEBI" id="CHEBI:29105"/>
    </ligand>
</feature>
<dbReference type="InterPro" id="IPR008925">
    <property type="entry name" value="aa_tRNA-synth_I_cd-bd_sf"/>
</dbReference>
<evidence type="ECO:0000256" key="6">
    <source>
        <dbReference type="ARBA" id="ARBA00023146"/>
    </source>
</evidence>
<dbReference type="InterPro" id="IPR020058">
    <property type="entry name" value="Glu/Gln-tRNA-synth_Ib_cat-dom"/>
</dbReference>
<comment type="caution">
    <text evidence="10">The sequence shown here is derived from an EMBL/GenBank/DDBJ whole genome shotgun (WGS) entry which is preliminary data.</text>
</comment>
<dbReference type="Proteomes" id="UP000824111">
    <property type="component" value="Unassembled WGS sequence"/>
</dbReference>
<feature type="binding site" evidence="7">
    <location>
        <position position="174"/>
    </location>
    <ligand>
        <name>Zn(2+)</name>
        <dbReference type="ChEBI" id="CHEBI:29105"/>
    </ligand>
</feature>
<feature type="domain" description="Aminoacyl-tRNA synthetase class I anticodon-binding" evidence="9">
    <location>
        <begin position="507"/>
        <end position="546"/>
    </location>
</feature>
<comment type="cofactor">
    <cofactor evidence="7">
        <name>Zn(2+)</name>
        <dbReference type="ChEBI" id="CHEBI:29105"/>
    </cofactor>
    <text evidence="7">Binds 1 zinc ion per subunit.</text>
</comment>
<evidence type="ECO:0000313" key="10">
    <source>
        <dbReference type="EMBL" id="HIU48448.1"/>
    </source>
</evidence>
<comment type="function">
    <text evidence="7">Catalyzes the attachment of glutamate to tRNA(Glu) in a two-step reaction: glutamate is first activated by ATP to form Glu-AMP and then transferred to the acceptor end of tRNA(Glu).</text>
</comment>
<comment type="catalytic activity">
    <reaction evidence="7">
        <text>tRNA(Glu) + L-glutamate + ATP = L-glutamyl-tRNA(Glu) + AMP + diphosphate</text>
        <dbReference type="Rhea" id="RHEA:23540"/>
        <dbReference type="Rhea" id="RHEA-COMP:9663"/>
        <dbReference type="Rhea" id="RHEA-COMP:9680"/>
        <dbReference type="ChEBI" id="CHEBI:29985"/>
        <dbReference type="ChEBI" id="CHEBI:30616"/>
        <dbReference type="ChEBI" id="CHEBI:33019"/>
        <dbReference type="ChEBI" id="CHEBI:78442"/>
        <dbReference type="ChEBI" id="CHEBI:78520"/>
        <dbReference type="ChEBI" id="CHEBI:456215"/>
        <dbReference type="EC" id="6.1.1.17"/>
    </reaction>
</comment>
<dbReference type="PRINTS" id="PR00987">
    <property type="entry name" value="TRNASYNTHGLU"/>
</dbReference>